<feature type="region of interest" description="Disordered" evidence="1">
    <location>
        <begin position="89"/>
        <end position="271"/>
    </location>
</feature>
<feature type="compositionally biased region" description="Basic and acidic residues" evidence="1">
    <location>
        <begin position="166"/>
        <end position="177"/>
    </location>
</feature>
<evidence type="ECO:0000313" key="3">
    <source>
        <dbReference type="Proteomes" id="UP000275456"/>
    </source>
</evidence>
<proteinExistence type="predicted"/>
<comment type="caution">
    <text evidence="2">The sequence shown here is derived from an EMBL/GenBank/DDBJ whole genome shotgun (WGS) entry which is preliminary data.</text>
</comment>
<dbReference type="EMBL" id="RKHJ01000001">
    <property type="protein sequence ID" value="ROR65510.1"/>
    <property type="molecule type" value="Genomic_DNA"/>
</dbReference>
<feature type="compositionally biased region" description="Basic and acidic residues" evidence="1">
    <location>
        <begin position="121"/>
        <end position="135"/>
    </location>
</feature>
<keyword evidence="3" id="KW-1185">Reference proteome</keyword>
<evidence type="ECO:0000256" key="1">
    <source>
        <dbReference type="SAM" id="MobiDB-lite"/>
    </source>
</evidence>
<feature type="compositionally biased region" description="Basic and acidic residues" evidence="1">
    <location>
        <begin position="145"/>
        <end position="156"/>
    </location>
</feature>
<protein>
    <submittedName>
        <fullName evidence="2">Uncharacterized protein</fullName>
    </submittedName>
</protein>
<dbReference type="Proteomes" id="UP000275456">
    <property type="component" value="Unassembled WGS sequence"/>
</dbReference>
<organism evidence="2 3">
    <name type="scientific">Agrococcus jenensis</name>
    <dbReference type="NCBI Taxonomy" id="46353"/>
    <lineage>
        <taxon>Bacteria</taxon>
        <taxon>Bacillati</taxon>
        <taxon>Actinomycetota</taxon>
        <taxon>Actinomycetes</taxon>
        <taxon>Micrococcales</taxon>
        <taxon>Microbacteriaceae</taxon>
        <taxon>Agrococcus</taxon>
    </lineage>
</organism>
<dbReference type="OrthoDB" id="5108920at2"/>
<gene>
    <name evidence="2" type="ORF">EDD26_0876</name>
</gene>
<dbReference type="RefSeq" id="WP_148058694.1">
    <property type="nucleotide sequence ID" value="NZ_RKHJ01000001.1"/>
</dbReference>
<name>A0A3N2AR38_9MICO</name>
<reference evidence="2 3" key="1">
    <citation type="submission" date="2018-11" db="EMBL/GenBank/DDBJ databases">
        <title>Sequencing the genomes of 1000 actinobacteria strains.</title>
        <authorList>
            <person name="Klenk H.-P."/>
        </authorList>
    </citation>
    <scope>NUCLEOTIDE SEQUENCE [LARGE SCALE GENOMIC DNA]</scope>
    <source>
        <strain evidence="2 3">DSM 9580</strain>
    </source>
</reference>
<dbReference type="AlphaFoldDB" id="A0A3N2AR38"/>
<evidence type="ECO:0000313" key="2">
    <source>
        <dbReference type="EMBL" id="ROR65510.1"/>
    </source>
</evidence>
<accession>A0A3N2AR38</accession>
<sequence length="271" mass="28558">MREIVWGYGTIADVEDAGDVVIGGCVIDVDDDGRVAALQCPVCGTRADAQGVALEAPQAPATTEHPFAVSFSSPPRERWEVTMTDAHEVRPDTGSSHAPPDGAEASPFVDEDFGGAASGDGWRDRVEPYSSRDDALPPPSAPTPDHVEPYASREDPLPAGGPVTPDRVEPYASRAHDLPPASAPGRDHVDPYASRQDQLPQATGAWRERVEPYSGSPADEAPVDPASAGIPPVDDGADAVPGEAVDARWSFTSDFTDAEEEGWPPGSRDDD</sequence>